<keyword evidence="3" id="KW-1185">Reference proteome</keyword>
<protein>
    <submittedName>
        <fullName evidence="2">Peptidoglycan peptidase</fullName>
    </submittedName>
</protein>
<organism evidence="2 3">
    <name type="scientific">Paracoccus alkanivorans</name>
    <dbReference type="NCBI Taxonomy" id="2116655"/>
    <lineage>
        <taxon>Bacteria</taxon>
        <taxon>Pseudomonadati</taxon>
        <taxon>Pseudomonadota</taxon>
        <taxon>Alphaproteobacteria</taxon>
        <taxon>Rhodobacterales</taxon>
        <taxon>Paracoccaceae</taxon>
        <taxon>Paracoccus</taxon>
    </lineage>
</organism>
<evidence type="ECO:0000313" key="2">
    <source>
        <dbReference type="EMBL" id="RMC36029.1"/>
    </source>
</evidence>
<reference evidence="2 3" key="1">
    <citation type="submission" date="2018-07" db="EMBL/GenBank/DDBJ databases">
        <authorList>
            <person name="Zhang Y."/>
            <person name="Wang L."/>
            <person name="Ma S."/>
        </authorList>
    </citation>
    <scope>NUCLEOTIDE SEQUENCE [LARGE SCALE GENOMIC DNA]</scope>
    <source>
        <strain evidence="2 3">4-2</strain>
    </source>
</reference>
<gene>
    <name evidence="2" type="ORF">C9E81_04740</name>
</gene>
<keyword evidence="1" id="KW-0732">Signal</keyword>
<dbReference type="InterPro" id="IPR038765">
    <property type="entry name" value="Papain-like_cys_pep_sf"/>
</dbReference>
<dbReference type="AlphaFoldDB" id="A0A3M0MEL2"/>
<proteinExistence type="predicted"/>
<name>A0A3M0MEL2_9RHOB</name>
<dbReference type="Proteomes" id="UP000273516">
    <property type="component" value="Unassembled WGS sequence"/>
</dbReference>
<comment type="caution">
    <text evidence="2">The sequence shown here is derived from an EMBL/GenBank/DDBJ whole genome shotgun (WGS) entry which is preliminary data.</text>
</comment>
<accession>A0A3M0MEL2</accession>
<evidence type="ECO:0000256" key="1">
    <source>
        <dbReference type="SAM" id="SignalP"/>
    </source>
</evidence>
<feature type="chain" id="PRO_5018260920" evidence="1">
    <location>
        <begin position="23"/>
        <end position="232"/>
    </location>
</feature>
<dbReference type="OrthoDB" id="7772490at2"/>
<dbReference type="Gene3D" id="3.90.1720.10">
    <property type="entry name" value="endopeptidase domain like (from Nostoc punctiforme)"/>
    <property type="match status" value="1"/>
</dbReference>
<dbReference type="SUPFAM" id="SSF54001">
    <property type="entry name" value="Cysteine proteinases"/>
    <property type="match status" value="1"/>
</dbReference>
<evidence type="ECO:0000313" key="3">
    <source>
        <dbReference type="Proteomes" id="UP000273516"/>
    </source>
</evidence>
<sequence length="232" mass="25670">MRNTFFSLLAATVSFWSWSASAEGETERFKEAEWDWHPGDLIFRNDINEFDELVRRADGAKWASVGILRSSSGGPRVLYVDEKAGVTEAMLYEFVDGLKSDDYAVYRIEDVDPNEPDKLMVQGPLASYAVLSAYGAPVDNHLLFGNGSYYNAELPFEAALSAGISLGSPRPIEELASVDEDLRTALLTRLQDHPYCVVALAPDNCWDVLKSISIATPSVLMASDHVRQVFPI</sequence>
<feature type="signal peptide" evidence="1">
    <location>
        <begin position="1"/>
        <end position="22"/>
    </location>
</feature>
<dbReference type="EMBL" id="QOKZ01000002">
    <property type="protein sequence ID" value="RMC36029.1"/>
    <property type="molecule type" value="Genomic_DNA"/>
</dbReference>
<dbReference type="RefSeq" id="WP_122111190.1">
    <property type="nucleotide sequence ID" value="NZ_QOKZ01000002.1"/>
</dbReference>